<proteinExistence type="predicted"/>
<reference evidence="3 4" key="1">
    <citation type="submission" date="2019-06" db="EMBL/GenBank/DDBJ databases">
        <title>Sequencing the genomes of 1000 actinobacteria strains.</title>
        <authorList>
            <person name="Klenk H.-P."/>
        </authorList>
    </citation>
    <scope>NUCLEOTIDE SEQUENCE [LARGE SCALE GENOMIC DNA]</scope>
    <source>
        <strain evidence="3 4">DSM 45511</strain>
    </source>
</reference>
<evidence type="ECO:0000256" key="2">
    <source>
        <dbReference type="SAM" id="SignalP"/>
    </source>
</evidence>
<keyword evidence="2" id="KW-0732">Signal</keyword>
<feature type="region of interest" description="Disordered" evidence="1">
    <location>
        <begin position="21"/>
        <end position="102"/>
    </location>
</feature>
<dbReference type="Gene3D" id="2.60.40.10">
    <property type="entry name" value="Immunoglobulins"/>
    <property type="match status" value="1"/>
</dbReference>
<feature type="compositionally biased region" description="Polar residues" evidence="1">
    <location>
        <begin position="85"/>
        <end position="102"/>
    </location>
</feature>
<protein>
    <recommendedName>
        <fullName evidence="5">ASPM-SPD-2-Hydin domain-containing protein</fullName>
    </recommendedName>
</protein>
<dbReference type="InterPro" id="IPR013783">
    <property type="entry name" value="Ig-like_fold"/>
</dbReference>
<evidence type="ECO:0008006" key="5">
    <source>
        <dbReference type="Google" id="ProtNLM"/>
    </source>
</evidence>
<organism evidence="3 4">
    <name type="scientific">Pseudonocardia cypriaca</name>
    <dbReference type="NCBI Taxonomy" id="882449"/>
    <lineage>
        <taxon>Bacteria</taxon>
        <taxon>Bacillati</taxon>
        <taxon>Actinomycetota</taxon>
        <taxon>Actinomycetes</taxon>
        <taxon>Pseudonocardiales</taxon>
        <taxon>Pseudonocardiaceae</taxon>
        <taxon>Pseudonocardia</taxon>
    </lineage>
</organism>
<dbReference type="PROSITE" id="PS51257">
    <property type="entry name" value="PROKAR_LIPOPROTEIN"/>
    <property type="match status" value="1"/>
</dbReference>
<dbReference type="AlphaFoldDB" id="A0A543FSB6"/>
<dbReference type="GO" id="GO:0005975">
    <property type="term" value="P:carbohydrate metabolic process"/>
    <property type="evidence" value="ECO:0007669"/>
    <property type="project" value="UniProtKB-ARBA"/>
</dbReference>
<comment type="caution">
    <text evidence="3">The sequence shown here is derived from an EMBL/GenBank/DDBJ whole genome shotgun (WGS) entry which is preliminary data.</text>
</comment>
<evidence type="ECO:0000313" key="3">
    <source>
        <dbReference type="EMBL" id="TQM36728.1"/>
    </source>
</evidence>
<accession>A0A543FSB6</accession>
<keyword evidence="4" id="KW-1185">Reference proteome</keyword>
<dbReference type="RefSeq" id="WP_142103593.1">
    <property type="nucleotide sequence ID" value="NZ_VFPH01000002.1"/>
</dbReference>
<sequence>MGLFTRVLPLLVVAVTGACASPSTGVTEDRSGNAAATITSSPSSPGDGDGADGSPGVGVDGQDGQDGQDGTSGRGDDADGRDGNPPTSSRGPDGSSFSATTNDVLIGPNFAREQTVSFGSTSPGSTVTRAVELVGFGGATVSSVSLTSESGTFRLLNNSCPGTGPSCGVRVIASPPTEGEHEGTLWVSYTTADNKPGSTGVELTVSGEGGGSELRSSEVGTTEPEVPEESATESPPTTSG</sequence>
<feature type="compositionally biased region" description="Gly residues" evidence="1">
    <location>
        <begin position="47"/>
        <end position="61"/>
    </location>
</feature>
<gene>
    <name evidence="3" type="ORF">FB388_3913</name>
</gene>
<feature type="signal peptide" evidence="2">
    <location>
        <begin position="1"/>
        <end position="20"/>
    </location>
</feature>
<dbReference type="Proteomes" id="UP000319818">
    <property type="component" value="Unassembled WGS sequence"/>
</dbReference>
<evidence type="ECO:0000313" key="4">
    <source>
        <dbReference type="Proteomes" id="UP000319818"/>
    </source>
</evidence>
<evidence type="ECO:0000256" key="1">
    <source>
        <dbReference type="SAM" id="MobiDB-lite"/>
    </source>
</evidence>
<feature type="compositionally biased region" description="Low complexity" evidence="1">
    <location>
        <begin position="213"/>
        <end position="224"/>
    </location>
</feature>
<feature type="chain" id="PRO_5021707513" description="ASPM-SPD-2-Hydin domain-containing protein" evidence="2">
    <location>
        <begin position="21"/>
        <end position="240"/>
    </location>
</feature>
<feature type="region of interest" description="Disordered" evidence="1">
    <location>
        <begin position="192"/>
        <end position="240"/>
    </location>
</feature>
<name>A0A543FSB6_9PSEU</name>
<dbReference type="EMBL" id="VFPH01000002">
    <property type="protein sequence ID" value="TQM36728.1"/>
    <property type="molecule type" value="Genomic_DNA"/>
</dbReference>